<dbReference type="Gene3D" id="3.30.450.20">
    <property type="entry name" value="PAS domain"/>
    <property type="match status" value="2"/>
</dbReference>
<accession>A0A4R4XLX0</accession>
<reference evidence="4 5" key="1">
    <citation type="submission" date="2019-03" db="EMBL/GenBank/DDBJ databases">
        <title>Draft genome sequences of novel Actinobacteria.</title>
        <authorList>
            <person name="Sahin N."/>
            <person name="Ay H."/>
            <person name="Saygin H."/>
        </authorList>
    </citation>
    <scope>NUCLEOTIDE SEQUENCE [LARGE SCALE GENOMIC DNA]</scope>
    <source>
        <strain evidence="4 5">7K502</strain>
    </source>
</reference>
<dbReference type="PROSITE" id="PS50887">
    <property type="entry name" value="GGDEF"/>
    <property type="match status" value="1"/>
</dbReference>
<evidence type="ECO:0000259" key="2">
    <source>
        <dbReference type="PROSITE" id="PS50113"/>
    </source>
</evidence>
<dbReference type="Proteomes" id="UP000294947">
    <property type="component" value="Unassembled WGS sequence"/>
</dbReference>
<name>A0A4R4XLX0_9PSEU</name>
<dbReference type="InterPro" id="IPR013767">
    <property type="entry name" value="PAS_fold"/>
</dbReference>
<dbReference type="AlphaFoldDB" id="A0A4R4XLX0"/>
<dbReference type="PROSITE" id="PS50112">
    <property type="entry name" value="PAS"/>
    <property type="match status" value="2"/>
</dbReference>
<dbReference type="CDD" id="cd00130">
    <property type="entry name" value="PAS"/>
    <property type="match status" value="2"/>
</dbReference>
<dbReference type="InterPro" id="IPR000160">
    <property type="entry name" value="GGDEF_dom"/>
</dbReference>
<dbReference type="InterPro" id="IPR029787">
    <property type="entry name" value="Nucleotide_cyclase"/>
</dbReference>
<organism evidence="4 5">
    <name type="scientific">Saccharopolyspora elongata</name>
    <dbReference type="NCBI Taxonomy" id="2530387"/>
    <lineage>
        <taxon>Bacteria</taxon>
        <taxon>Bacillati</taxon>
        <taxon>Actinomycetota</taxon>
        <taxon>Actinomycetes</taxon>
        <taxon>Pseudonocardiales</taxon>
        <taxon>Pseudonocardiaceae</taxon>
        <taxon>Saccharopolyspora</taxon>
    </lineage>
</organism>
<dbReference type="Pfam" id="PF08448">
    <property type="entry name" value="PAS_4"/>
    <property type="match status" value="1"/>
</dbReference>
<evidence type="ECO:0000259" key="1">
    <source>
        <dbReference type="PROSITE" id="PS50112"/>
    </source>
</evidence>
<dbReference type="NCBIfam" id="TIGR00254">
    <property type="entry name" value="GGDEF"/>
    <property type="match status" value="1"/>
</dbReference>
<dbReference type="Pfam" id="PF00989">
    <property type="entry name" value="PAS"/>
    <property type="match status" value="1"/>
</dbReference>
<feature type="domain" description="PAS" evidence="1">
    <location>
        <begin position="6"/>
        <end position="49"/>
    </location>
</feature>
<dbReference type="PROSITE" id="PS50113">
    <property type="entry name" value="PAC"/>
    <property type="match status" value="1"/>
</dbReference>
<dbReference type="EMBL" id="SMKW01000214">
    <property type="protein sequence ID" value="TDD32188.1"/>
    <property type="molecule type" value="Genomic_DNA"/>
</dbReference>
<evidence type="ECO:0000259" key="3">
    <source>
        <dbReference type="PROSITE" id="PS50887"/>
    </source>
</evidence>
<dbReference type="InterPro" id="IPR001610">
    <property type="entry name" value="PAC"/>
</dbReference>
<dbReference type="InterPro" id="IPR052155">
    <property type="entry name" value="Biofilm_reg_signaling"/>
</dbReference>
<dbReference type="InterPro" id="IPR013656">
    <property type="entry name" value="PAS_4"/>
</dbReference>
<proteinExistence type="predicted"/>
<dbReference type="InterPro" id="IPR000700">
    <property type="entry name" value="PAS-assoc_C"/>
</dbReference>
<protein>
    <submittedName>
        <fullName evidence="4">Diguanylate cyclase</fullName>
    </submittedName>
</protein>
<dbReference type="InterPro" id="IPR043128">
    <property type="entry name" value="Rev_trsase/Diguanyl_cyclase"/>
</dbReference>
<comment type="caution">
    <text evidence="4">The sequence shown here is derived from an EMBL/GenBank/DDBJ whole genome shotgun (WGS) entry which is preliminary data.</text>
</comment>
<sequence length="408" mass="44030">MPGGVAGAEWRSVFDQAPVPTAVLDVQGRPQYVNPALCDLLGHEAPDLVQPRPHDTLCPGHVVLQNAVVGDTLARGHAVAETWYHKPDGQTIWVRLSASVINDTVGRPCSVLLQAEDVTTRRSCETLWDQCFATAPIGMALLDLQGYWTSVNDTLCDLLGYRRDEILAMHFSDLTYPGDEEQGDTALADLRAGRTKTVSTEKRYRHKDGHPITVLIRSSVVTGPDGLPSFLVSHYEAIGNGRMTDAHLAHLALHDPLTGLANRALLADRLHHHLAALAGSSGVLAVLVADLDQLKQVNDRYGHLAGDHLLTAAAHQLLAGVDPSATVARLGGDEFVVASLVDDIPTAETLRDRIAELLNTKTTAAGHRVNLKASVGIAVTQDPTTEPKELLHLADQDMYARKKNPRNA</sequence>
<dbReference type="PANTHER" id="PTHR44757">
    <property type="entry name" value="DIGUANYLATE CYCLASE DGCP"/>
    <property type="match status" value="1"/>
</dbReference>
<dbReference type="PANTHER" id="PTHR44757:SF2">
    <property type="entry name" value="BIOFILM ARCHITECTURE MAINTENANCE PROTEIN MBAA"/>
    <property type="match status" value="1"/>
</dbReference>
<dbReference type="SMART" id="SM00267">
    <property type="entry name" value="GGDEF"/>
    <property type="match status" value="1"/>
</dbReference>
<dbReference type="GO" id="GO:0006355">
    <property type="term" value="P:regulation of DNA-templated transcription"/>
    <property type="evidence" value="ECO:0007669"/>
    <property type="project" value="InterPro"/>
</dbReference>
<dbReference type="SUPFAM" id="SSF55785">
    <property type="entry name" value="PYP-like sensor domain (PAS domain)"/>
    <property type="match status" value="2"/>
</dbReference>
<dbReference type="Gene3D" id="3.30.70.270">
    <property type="match status" value="1"/>
</dbReference>
<dbReference type="InterPro" id="IPR000014">
    <property type="entry name" value="PAS"/>
</dbReference>
<dbReference type="SUPFAM" id="SSF55073">
    <property type="entry name" value="Nucleotide cyclase"/>
    <property type="match status" value="1"/>
</dbReference>
<evidence type="ECO:0000313" key="5">
    <source>
        <dbReference type="Proteomes" id="UP000294947"/>
    </source>
</evidence>
<feature type="domain" description="PAS" evidence="1">
    <location>
        <begin position="134"/>
        <end position="181"/>
    </location>
</feature>
<dbReference type="CDD" id="cd01949">
    <property type="entry name" value="GGDEF"/>
    <property type="match status" value="1"/>
</dbReference>
<feature type="domain" description="PAC" evidence="2">
    <location>
        <begin position="78"/>
        <end position="130"/>
    </location>
</feature>
<dbReference type="Pfam" id="PF00990">
    <property type="entry name" value="GGDEF"/>
    <property type="match status" value="1"/>
</dbReference>
<dbReference type="SMART" id="SM00091">
    <property type="entry name" value="PAS"/>
    <property type="match status" value="2"/>
</dbReference>
<dbReference type="OrthoDB" id="23692at2"/>
<dbReference type="InterPro" id="IPR035965">
    <property type="entry name" value="PAS-like_dom_sf"/>
</dbReference>
<dbReference type="SMART" id="SM00086">
    <property type="entry name" value="PAC"/>
    <property type="match status" value="2"/>
</dbReference>
<dbReference type="NCBIfam" id="TIGR00229">
    <property type="entry name" value="sensory_box"/>
    <property type="match status" value="2"/>
</dbReference>
<feature type="domain" description="GGDEF" evidence="3">
    <location>
        <begin position="282"/>
        <end position="408"/>
    </location>
</feature>
<keyword evidence="5" id="KW-1185">Reference proteome</keyword>
<gene>
    <name evidence="4" type="ORF">E1288_46320</name>
</gene>
<evidence type="ECO:0000313" key="4">
    <source>
        <dbReference type="EMBL" id="TDD32188.1"/>
    </source>
</evidence>